<dbReference type="InterPro" id="IPR002110">
    <property type="entry name" value="Ankyrin_rpt"/>
</dbReference>
<feature type="compositionally biased region" description="Low complexity" evidence="3">
    <location>
        <begin position="178"/>
        <end position="188"/>
    </location>
</feature>
<feature type="compositionally biased region" description="Polar residues" evidence="3">
    <location>
        <begin position="238"/>
        <end position="251"/>
    </location>
</feature>
<dbReference type="Gene3D" id="1.25.40.20">
    <property type="entry name" value="Ankyrin repeat-containing domain"/>
    <property type="match status" value="1"/>
</dbReference>
<evidence type="ECO:0000256" key="1">
    <source>
        <dbReference type="ARBA" id="ARBA00034703"/>
    </source>
</evidence>
<sequence>MCGINEERRAPLSDEESTTGDCQHFGSQEFCVSSSFSKVELTAVGSGSNARGTNPDGSTTEKLGHRSEDQPDDPQAKMDYVGNTAEAEGLLVPLSSPGDSLKLPTPDGTEASHSRANCSWTPLSTQMSKQVDCSPAGDRCLPGVLASPELRSYPYAFSVARPLASDSKLVSLEVNRLSCTSPSSSTNSQPAPEGVPGPLADTSLTTASAKVLPTSQPLLPAPSGSSVPLHPSKMPGGTDQQTEGTSVTFSPLKSPPQLEREMASPPECSEMPLDLSSKSNRQKLPLPNQRKTPPMPVLTPVHTSSKALLSTVLSRSQRTTQAAGSNVTSCLGSTSSPFVIFPEMVRNGDPSTWVKNSTALISTIPGTYVGVANPVPASLLLNKDPNLGLNRDPRHLPKQEPISIIDQGEPKSTGVTCGKKGSQVAAEGQPSTVKSRYTPARIAPGLPGCQTKELSLWKPTGLTNMYPRCSINGKPTSTQQVLPVGWSPYHQASLLSIGISSAGQLTPSQGVPLRPTSIVSEFSGVSSLGSSEAVHGLPEGQPRPGGPFAPEQDAVTKNKTCRIAAKPYEEQVNPVLLTLSPQTGTLALSVQPNSGDIGVNQGSEESESHLCSDSTPKVEGPQAACGLKLAGDTKPKSQVLATYMSHELVLANPQNLCKMPELPLLPHDSHSKELILDVVPSSERGPSTDLSQLGSQVDLGRVKMEKADGDVVFNLANCFRADGLPAVPQRGQAEARAKAGQARVKREGVGVFTCKNSWQPDEETESLPPKKVKCNKEKEIEEEPQQQLPPQPHDKPMVRSSVGSKCRKLPGDPQEPTKKSPRGALDSGKEHNGVRGKHKHRKPTKPESLPAGKRADGHEEGSLEKKAKSSFRDFIPVVLSTRTRSQSDSKARKQKTSSQSSEHCLRNRDLLLSSKAQGISDSPNGFLPNNLEEPACLENSEKPSGKRKCKTKHMANVSEEARSKGRWSQQKTRSSKSPTPVKPTEPCTPSKYRSAGSEETSESPTARQIPPEARRLIVNKNAGETLLQRAARLGYKDVVLYCLQKHSEDVNHRDNAGYTALHEACSRGWTDILNILLQHGANVNCSSQDGTRQEGCSSAKSQTSVQSLASELSSQPGYSSVSSCEPVHDAVVNDNLETIWLLLSYGADPTLATYSGQTAMKLASSDNMKRFLSDHLSDLQGRAEGDPRASWDFYSSSVLEKKDGFACDLLHNPPGSAEQGDDSEQDDFMFELSDKPLLPCYNLQVSVSRGPCNWFLFSDVLKRLKLSSRIFQARFPHLEITTLPKAEFYRQVASSQLLTPAERPGSLEDRSPPGSSETVELVQYEPELLRLLGSEVEYQSWSS</sequence>
<evidence type="ECO:0000313" key="6">
    <source>
        <dbReference type="Proteomes" id="UP000234681"/>
    </source>
</evidence>
<dbReference type="InterPro" id="IPR032365">
    <property type="entry name" value="PUFD"/>
</dbReference>
<feature type="domain" description="BCL-6 corepressor PCGF1 binding" evidence="4">
    <location>
        <begin position="1226"/>
        <end position="1341"/>
    </location>
</feature>
<feature type="region of interest" description="Disordered" evidence="3">
    <location>
        <begin position="214"/>
        <end position="297"/>
    </location>
</feature>
<dbReference type="PROSITE" id="PS50297">
    <property type="entry name" value="ANK_REP_REGION"/>
    <property type="match status" value="1"/>
</dbReference>
<feature type="region of interest" description="Disordered" evidence="3">
    <location>
        <begin position="43"/>
        <end position="79"/>
    </location>
</feature>
<dbReference type="PANTHER" id="PTHR24117">
    <property type="entry name" value="AGAP007537-PB"/>
    <property type="match status" value="1"/>
</dbReference>
<dbReference type="EMBL" id="CH473991">
    <property type="protein sequence ID" value="EDM10913.1"/>
    <property type="molecule type" value="Genomic_DNA"/>
</dbReference>
<dbReference type="SMART" id="SM00248">
    <property type="entry name" value="ANK"/>
    <property type="match status" value="3"/>
</dbReference>
<dbReference type="InterPro" id="IPR047144">
    <property type="entry name" value="BCOR-like"/>
</dbReference>
<feature type="repeat" description="ANK" evidence="2">
    <location>
        <begin position="1056"/>
        <end position="1088"/>
    </location>
</feature>
<keyword evidence="2" id="KW-0040">ANK repeat</keyword>
<feature type="region of interest" description="Disordered" evidence="3">
    <location>
        <begin position="776"/>
        <end position="1011"/>
    </location>
</feature>
<accession>A6JMQ1</accession>
<feature type="compositionally biased region" description="Polar residues" evidence="3">
    <location>
        <begin position="45"/>
        <end position="61"/>
    </location>
</feature>
<dbReference type="SUPFAM" id="SSF48403">
    <property type="entry name" value="Ankyrin repeat"/>
    <property type="match status" value="1"/>
</dbReference>
<dbReference type="Pfam" id="PF12796">
    <property type="entry name" value="Ank_2"/>
    <property type="match status" value="1"/>
</dbReference>
<dbReference type="PANTHER" id="PTHR24117:SF6">
    <property type="entry name" value="BCL-6 COREPRESSOR-LIKE PROTEIN 1"/>
    <property type="match status" value="1"/>
</dbReference>
<dbReference type="InterPro" id="IPR038227">
    <property type="entry name" value="PUFD_som_sf"/>
</dbReference>
<feature type="compositionally biased region" description="Basic and acidic residues" evidence="3">
    <location>
        <begin position="853"/>
        <end position="871"/>
    </location>
</feature>
<name>A6JMQ1_RAT</name>
<dbReference type="Proteomes" id="UP000234681">
    <property type="component" value="Chromosome X"/>
</dbReference>
<reference evidence="6" key="1">
    <citation type="submission" date="2005-09" db="EMBL/GenBank/DDBJ databases">
        <authorList>
            <person name="Mural R.J."/>
            <person name="Li P.W."/>
            <person name="Adams M.D."/>
            <person name="Amanatides P.G."/>
            <person name="Baden-Tillson H."/>
            <person name="Barnstead M."/>
            <person name="Chin S.H."/>
            <person name="Dew I."/>
            <person name="Evans C.A."/>
            <person name="Ferriera S."/>
            <person name="Flanigan M."/>
            <person name="Fosler C."/>
            <person name="Glodek A."/>
            <person name="Gu Z."/>
            <person name="Holt R.A."/>
            <person name="Jennings D."/>
            <person name="Kraft C.L."/>
            <person name="Lu F."/>
            <person name="Nguyen T."/>
            <person name="Nusskern D.R."/>
            <person name="Pfannkoch C.M."/>
            <person name="Sitter C."/>
            <person name="Sutton G.G."/>
            <person name="Venter J.C."/>
            <person name="Wang Z."/>
            <person name="Woodage T."/>
            <person name="Zheng X.H."/>
            <person name="Zhong F."/>
        </authorList>
    </citation>
    <scope>NUCLEOTIDE SEQUENCE [LARGE SCALE GENOMIC DNA]</scope>
    <source>
        <strain>BN</strain>
        <strain evidence="6">Sprague-Dawley</strain>
    </source>
</reference>
<feature type="region of interest" description="Disordered" evidence="3">
    <location>
        <begin position="91"/>
        <end position="117"/>
    </location>
</feature>
<dbReference type="InterPro" id="IPR036770">
    <property type="entry name" value="Ankyrin_rpt-contain_sf"/>
</dbReference>
<evidence type="ECO:0000313" key="5">
    <source>
        <dbReference type="EMBL" id="EDM10913.1"/>
    </source>
</evidence>
<feature type="region of interest" description="Disordered" evidence="3">
    <location>
        <begin position="178"/>
        <end position="202"/>
    </location>
</feature>
<dbReference type="CDD" id="cd14260">
    <property type="entry name" value="PUFD_like_1"/>
    <property type="match status" value="1"/>
</dbReference>
<feature type="compositionally biased region" description="Polar residues" evidence="3">
    <location>
        <begin position="914"/>
        <end position="923"/>
    </location>
</feature>
<evidence type="ECO:0000256" key="2">
    <source>
        <dbReference type="PROSITE-ProRule" id="PRU00023"/>
    </source>
</evidence>
<dbReference type="Gene3D" id="3.10.260.40">
    <property type="entry name" value="BCL-6 corepressor, PCGF1 binding domain"/>
    <property type="match status" value="1"/>
</dbReference>
<feature type="compositionally biased region" description="Basic residues" evidence="3">
    <location>
        <begin position="834"/>
        <end position="843"/>
    </location>
</feature>
<dbReference type="PROSITE" id="PS50088">
    <property type="entry name" value="ANK_REPEAT"/>
    <property type="match status" value="1"/>
</dbReference>
<dbReference type="FunFam" id="3.10.260.40:FF:000001">
    <property type="entry name" value="BCL-6 corepressor isoform X2"/>
    <property type="match status" value="1"/>
</dbReference>
<feature type="compositionally biased region" description="Polar residues" evidence="3">
    <location>
        <begin position="966"/>
        <end position="978"/>
    </location>
</feature>
<feature type="region of interest" description="Disordered" evidence="3">
    <location>
        <begin position="1"/>
        <end position="24"/>
    </location>
</feature>
<gene>
    <name evidence="5" type="primary">RGD1566108_predicted</name>
    <name evidence="5" type="ORF">rCG_53265</name>
</gene>
<protein>
    <submittedName>
        <fullName evidence="5">Similar to BCL6 co-repressor-like 1 (Predicted)</fullName>
    </submittedName>
</protein>
<organism evidence="5 6">
    <name type="scientific">Rattus norvegicus</name>
    <name type="common">Rat</name>
    <dbReference type="NCBI Taxonomy" id="10116"/>
    <lineage>
        <taxon>Eukaryota</taxon>
        <taxon>Metazoa</taxon>
        <taxon>Chordata</taxon>
        <taxon>Craniata</taxon>
        <taxon>Vertebrata</taxon>
        <taxon>Euteleostomi</taxon>
        <taxon>Mammalia</taxon>
        <taxon>Eutheria</taxon>
        <taxon>Euarchontoglires</taxon>
        <taxon>Glires</taxon>
        <taxon>Rodentia</taxon>
        <taxon>Myomorpha</taxon>
        <taxon>Muroidea</taxon>
        <taxon>Muridae</taxon>
        <taxon>Murinae</taxon>
        <taxon>Rattus</taxon>
    </lineage>
</organism>
<proteinExistence type="inferred from homology"/>
<dbReference type="Pfam" id="PF16553">
    <property type="entry name" value="PUFD"/>
    <property type="match status" value="1"/>
</dbReference>
<feature type="region of interest" description="Disordered" evidence="3">
    <location>
        <begin position="530"/>
        <end position="553"/>
    </location>
</feature>
<evidence type="ECO:0000256" key="3">
    <source>
        <dbReference type="SAM" id="MobiDB-lite"/>
    </source>
</evidence>
<evidence type="ECO:0000259" key="4">
    <source>
        <dbReference type="Pfam" id="PF16553"/>
    </source>
</evidence>
<feature type="compositionally biased region" description="Basic and acidic residues" evidence="3">
    <location>
        <begin position="1"/>
        <end position="12"/>
    </location>
</feature>
<comment type="similarity">
    <text evidence="1">Belongs to the BCOR family.</text>
</comment>